<dbReference type="InterPro" id="IPR000627">
    <property type="entry name" value="Intradiol_dOase_C"/>
</dbReference>
<dbReference type="AlphaFoldDB" id="A0AAW7MQP8"/>
<gene>
    <name evidence="9" type="ORF">DBA34_16765</name>
    <name evidence="10" type="ORF">DBB29_12675</name>
</gene>
<comment type="caution">
    <text evidence="9">The sequence shown here is derived from an EMBL/GenBank/DDBJ whole genome shotgun (WGS) entry which is preliminary data.</text>
</comment>
<dbReference type="EMBL" id="QAID01000042">
    <property type="protein sequence ID" value="MDN4578968.1"/>
    <property type="molecule type" value="Genomic_DNA"/>
</dbReference>
<dbReference type="Proteomes" id="UP001172791">
    <property type="component" value="Unassembled WGS sequence"/>
</dbReference>
<feature type="domain" description="Catechol dioxygenase N-terminal" evidence="8">
    <location>
        <begin position="22"/>
        <end position="95"/>
    </location>
</feature>
<evidence type="ECO:0000256" key="4">
    <source>
        <dbReference type="ARBA" id="ARBA00022964"/>
    </source>
</evidence>
<keyword evidence="3" id="KW-0479">Metal-binding</keyword>
<dbReference type="Gene3D" id="2.60.130.10">
    <property type="entry name" value="Aromatic compound dioxygenase"/>
    <property type="match status" value="1"/>
</dbReference>
<proteinExistence type="inferred from homology"/>
<keyword evidence="11" id="KW-1185">Reference proteome</keyword>
<dbReference type="RefSeq" id="WP_301235597.1">
    <property type="nucleotide sequence ID" value="NZ_QAIC01000041.1"/>
</dbReference>
<evidence type="ECO:0000259" key="8">
    <source>
        <dbReference type="Pfam" id="PF04444"/>
    </source>
</evidence>
<dbReference type="Pfam" id="PF00775">
    <property type="entry name" value="Dioxygenase_C"/>
    <property type="match status" value="1"/>
</dbReference>
<evidence type="ECO:0000256" key="2">
    <source>
        <dbReference type="ARBA" id="ARBA00007825"/>
    </source>
</evidence>
<dbReference type="Pfam" id="PF04444">
    <property type="entry name" value="Dioxygenase_N"/>
    <property type="match status" value="1"/>
</dbReference>
<protein>
    <submittedName>
        <fullName evidence="9">Hydroxyquinol 1,2-dioxygenase</fullName>
    </submittedName>
</protein>
<accession>A0AAW7MQP8</accession>
<comment type="cofactor">
    <cofactor evidence="1">
        <name>Fe(3+)</name>
        <dbReference type="ChEBI" id="CHEBI:29034"/>
    </cofactor>
</comment>
<evidence type="ECO:0000256" key="1">
    <source>
        <dbReference type="ARBA" id="ARBA00001965"/>
    </source>
</evidence>
<dbReference type="InterPro" id="IPR050770">
    <property type="entry name" value="Intradiol_RC_Dioxygenase"/>
</dbReference>
<organism evidence="9 12">
    <name type="scientific">Pandoraea cepalis</name>
    <dbReference type="NCBI Taxonomy" id="2508294"/>
    <lineage>
        <taxon>Bacteria</taxon>
        <taxon>Pseudomonadati</taxon>
        <taxon>Pseudomonadota</taxon>
        <taxon>Betaproteobacteria</taxon>
        <taxon>Burkholderiales</taxon>
        <taxon>Burkholderiaceae</taxon>
        <taxon>Pandoraea</taxon>
    </lineage>
</organism>
<evidence type="ECO:0000313" key="10">
    <source>
        <dbReference type="EMBL" id="MDN4578968.1"/>
    </source>
</evidence>
<comment type="similarity">
    <text evidence="2">Belongs to the intradiol ring-cleavage dioxygenase family.</text>
</comment>
<evidence type="ECO:0000256" key="5">
    <source>
        <dbReference type="ARBA" id="ARBA00023002"/>
    </source>
</evidence>
<evidence type="ECO:0000259" key="7">
    <source>
        <dbReference type="Pfam" id="PF00775"/>
    </source>
</evidence>
<dbReference type="GO" id="GO:0009712">
    <property type="term" value="P:catechol-containing compound metabolic process"/>
    <property type="evidence" value="ECO:0007669"/>
    <property type="project" value="InterPro"/>
</dbReference>
<keyword evidence="6" id="KW-0408">Iron</keyword>
<feature type="domain" description="Intradiol ring-cleavage dioxygenases" evidence="7">
    <location>
        <begin position="121"/>
        <end position="282"/>
    </location>
</feature>
<dbReference type="GO" id="GO:0018576">
    <property type="term" value="F:catechol 1,2-dioxygenase activity"/>
    <property type="evidence" value="ECO:0007669"/>
    <property type="project" value="InterPro"/>
</dbReference>
<reference evidence="9" key="1">
    <citation type="submission" date="2018-04" db="EMBL/GenBank/DDBJ databases">
        <authorList>
            <person name="Jy Z."/>
        </authorList>
    </citation>
    <scope>NUCLEOTIDE SEQUENCE</scope>
    <source>
        <strain evidence="10">AS13</strain>
        <strain evidence="9">LA18</strain>
    </source>
</reference>
<dbReference type="SUPFAM" id="SSF49482">
    <property type="entry name" value="Aromatic compound dioxygenase"/>
    <property type="match status" value="1"/>
</dbReference>
<dbReference type="PANTHER" id="PTHR33711">
    <property type="entry name" value="DIOXYGENASE, PUTATIVE (AFU_ORTHOLOGUE AFUA_2G02910)-RELATED"/>
    <property type="match status" value="1"/>
</dbReference>
<keyword evidence="4" id="KW-0223">Dioxygenase</keyword>
<evidence type="ECO:0000313" key="11">
    <source>
        <dbReference type="Proteomes" id="UP001172788"/>
    </source>
</evidence>
<evidence type="ECO:0000313" key="12">
    <source>
        <dbReference type="Proteomes" id="UP001172791"/>
    </source>
</evidence>
<dbReference type="InterPro" id="IPR039390">
    <property type="entry name" value="1_2-HQD/HQD"/>
</dbReference>
<dbReference type="GO" id="GO:0008199">
    <property type="term" value="F:ferric iron binding"/>
    <property type="evidence" value="ECO:0007669"/>
    <property type="project" value="InterPro"/>
</dbReference>
<keyword evidence="5" id="KW-0560">Oxidoreductase</keyword>
<dbReference type="CDD" id="cd03461">
    <property type="entry name" value="1_2-HQD"/>
    <property type="match status" value="1"/>
</dbReference>
<dbReference type="InterPro" id="IPR007535">
    <property type="entry name" value="Catechol_dOase_N"/>
</dbReference>
<dbReference type="Proteomes" id="UP001172788">
    <property type="component" value="Unassembled WGS sequence"/>
</dbReference>
<dbReference type="EMBL" id="QAIC01000041">
    <property type="protein sequence ID" value="MDN4574898.1"/>
    <property type="molecule type" value="Genomic_DNA"/>
</dbReference>
<dbReference type="PANTHER" id="PTHR33711:SF7">
    <property type="entry name" value="INTRADIOL RING-CLEAVAGE DIOXYGENASES DOMAIN-CONTAINING PROTEIN-RELATED"/>
    <property type="match status" value="1"/>
</dbReference>
<name>A0AAW7MQP8_9BURK</name>
<sequence>MKNLNEFNLTEAVTALHRDIDNTRLKVVMDSLVKHLHDFARDVSLTESEWMAGIEFLTAVGQICSPTRQEFILLSDTLGLSMLVNAMNQRKPAGCTESTVLGPFHTDDAPPAANGEDIAAGAPGDPCFVRCTVRNDAGEPLKGARVDVWQADEAGNYDVQYAGDDRRARALLRTDDGGAFWFWSIVANQYPIPHDGPVGKMLDALGRHPWRPAHLHFMIDAEGYPRLTTHVFRNGDPYLDSDAVLAVRSSLIADWVRHEPGQAPDGSRQDTPYYTLEYDFVLSRERDVPAPASH</sequence>
<evidence type="ECO:0000256" key="3">
    <source>
        <dbReference type="ARBA" id="ARBA00022723"/>
    </source>
</evidence>
<evidence type="ECO:0000313" key="9">
    <source>
        <dbReference type="EMBL" id="MDN4574898.1"/>
    </source>
</evidence>
<evidence type="ECO:0000256" key="6">
    <source>
        <dbReference type="ARBA" id="ARBA00023004"/>
    </source>
</evidence>
<dbReference type="InterPro" id="IPR015889">
    <property type="entry name" value="Intradiol_dOase_core"/>
</dbReference>